<proteinExistence type="inferred from homology"/>
<keyword evidence="7" id="KW-0501">Molybdenum cofactor biosynthesis</keyword>
<dbReference type="EMBL" id="UOFN01000051">
    <property type="protein sequence ID" value="VAW75813.1"/>
    <property type="molecule type" value="Genomic_DNA"/>
</dbReference>
<dbReference type="GO" id="GO:0005525">
    <property type="term" value="F:GTP binding"/>
    <property type="evidence" value="ECO:0007669"/>
    <property type="project" value="UniProtKB-KW"/>
</dbReference>
<dbReference type="HAMAP" id="MF_00316">
    <property type="entry name" value="MobA"/>
    <property type="match status" value="1"/>
</dbReference>
<keyword evidence="3" id="KW-0479">Metal-binding</keyword>
<keyword evidence="2" id="KW-0808">Transferase</keyword>
<dbReference type="NCBIfam" id="TIGR02665">
    <property type="entry name" value="molyb_mobA"/>
    <property type="match status" value="1"/>
</dbReference>
<sequence length="203" mass="22220">MTIQNPLPHTEVSLLILAGGEGRRMNGQDKGLMSVAGKPAIEHLLDRFSGHPGPVIISANRNLKRYANYGYPVIKDNSGDFRGPLAGMLAGLMAASGSHVLTLPVDAPLIDEHYPARMISALAGNTHKACVASLDQRIEPVFCLLDKTLAPGLKSYLDRGERTVNGWLNEIDALAVDFSDLPRQFINLNTTQDQELIHERHHR</sequence>
<dbReference type="InterPro" id="IPR029044">
    <property type="entry name" value="Nucleotide-diphossugar_trans"/>
</dbReference>
<evidence type="ECO:0000256" key="5">
    <source>
        <dbReference type="ARBA" id="ARBA00022842"/>
    </source>
</evidence>
<dbReference type="InterPro" id="IPR013482">
    <property type="entry name" value="Molybde_CF_guanTrfase"/>
</dbReference>
<evidence type="ECO:0000313" key="9">
    <source>
        <dbReference type="EMBL" id="VAW75813.1"/>
    </source>
</evidence>
<evidence type="ECO:0000259" key="8">
    <source>
        <dbReference type="Pfam" id="PF12804"/>
    </source>
</evidence>
<reference evidence="9" key="1">
    <citation type="submission" date="2018-06" db="EMBL/GenBank/DDBJ databases">
        <authorList>
            <person name="Zhirakovskaya E."/>
        </authorList>
    </citation>
    <scope>NUCLEOTIDE SEQUENCE</scope>
</reference>
<feature type="domain" description="MobA-like NTP transferase" evidence="8">
    <location>
        <begin position="15"/>
        <end position="164"/>
    </location>
</feature>
<name>A0A3B0YI57_9ZZZZ</name>
<dbReference type="GO" id="GO:0046872">
    <property type="term" value="F:metal ion binding"/>
    <property type="evidence" value="ECO:0007669"/>
    <property type="project" value="UniProtKB-KW"/>
</dbReference>
<evidence type="ECO:0000256" key="1">
    <source>
        <dbReference type="ARBA" id="ARBA00022490"/>
    </source>
</evidence>
<dbReference type="Pfam" id="PF12804">
    <property type="entry name" value="NTP_transf_3"/>
    <property type="match status" value="1"/>
</dbReference>
<evidence type="ECO:0000256" key="4">
    <source>
        <dbReference type="ARBA" id="ARBA00022741"/>
    </source>
</evidence>
<evidence type="ECO:0000256" key="7">
    <source>
        <dbReference type="ARBA" id="ARBA00023150"/>
    </source>
</evidence>
<keyword evidence="4" id="KW-0547">Nucleotide-binding</keyword>
<dbReference type="InterPro" id="IPR025877">
    <property type="entry name" value="MobA-like_NTP_Trfase"/>
</dbReference>
<dbReference type="Gene3D" id="3.90.550.10">
    <property type="entry name" value="Spore Coat Polysaccharide Biosynthesis Protein SpsA, Chain A"/>
    <property type="match status" value="1"/>
</dbReference>
<dbReference type="CDD" id="cd02503">
    <property type="entry name" value="MobA"/>
    <property type="match status" value="1"/>
</dbReference>
<gene>
    <name evidence="9" type="ORF">MNBD_GAMMA15-2497</name>
</gene>
<keyword evidence="1" id="KW-0963">Cytoplasm</keyword>
<dbReference type="SUPFAM" id="SSF53448">
    <property type="entry name" value="Nucleotide-diphospho-sugar transferases"/>
    <property type="match status" value="1"/>
</dbReference>
<keyword evidence="5" id="KW-0460">Magnesium</keyword>
<accession>A0A3B0YI57</accession>
<dbReference type="PANTHER" id="PTHR19136:SF81">
    <property type="entry name" value="MOLYBDENUM COFACTOR GUANYLYLTRANSFERASE"/>
    <property type="match status" value="1"/>
</dbReference>
<dbReference type="PANTHER" id="PTHR19136">
    <property type="entry name" value="MOLYBDENUM COFACTOR GUANYLYLTRANSFERASE"/>
    <property type="match status" value="1"/>
</dbReference>
<evidence type="ECO:0000256" key="2">
    <source>
        <dbReference type="ARBA" id="ARBA00022679"/>
    </source>
</evidence>
<dbReference type="AlphaFoldDB" id="A0A3B0YI57"/>
<protein>
    <recommendedName>
        <fullName evidence="8">MobA-like NTP transferase domain-containing protein</fullName>
    </recommendedName>
</protein>
<keyword evidence="6" id="KW-0342">GTP-binding</keyword>
<evidence type="ECO:0000256" key="6">
    <source>
        <dbReference type="ARBA" id="ARBA00023134"/>
    </source>
</evidence>
<organism evidence="9">
    <name type="scientific">hydrothermal vent metagenome</name>
    <dbReference type="NCBI Taxonomy" id="652676"/>
    <lineage>
        <taxon>unclassified sequences</taxon>
        <taxon>metagenomes</taxon>
        <taxon>ecological metagenomes</taxon>
    </lineage>
</organism>
<dbReference type="GO" id="GO:1902758">
    <property type="term" value="P:bis(molybdopterin guanine dinucleotide)molybdenum biosynthetic process"/>
    <property type="evidence" value="ECO:0007669"/>
    <property type="project" value="TreeGrafter"/>
</dbReference>
<dbReference type="GO" id="GO:0016779">
    <property type="term" value="F:nucleotidyltransferase activity"/>
    <property type="evidence" value="ECO:0007669"/>
    <property type="project" value="TreeGrafter"/>
</dbReference>
<evidence type="ECO:0000256" key="3">
    <source>
        <dbReference type="ARBA" id="ARBA00022723"/>
    </source>
</evidence>